<dbReference type="PANTHER" id="PTHR14739">
    <property type="entry name" value="MICROTUBULE-ASSOCIATED PROTEIN 9"/>
    <property type="match status" value="1"/>
</dbReference>
<evidence type="ECO:0008006" key="4">
    <source>
        <dbReference type="Google" id="ProtNLM"/>
    </source>
</evidence>
<organism evidence="2 3">
    <name type="scientific">Periophthalmus magnuspinnatus</name>
    <dbReference type="NCBI Taxonomy" id="409849"/>
    <lineage>
        <taxon>Eukaryota</taxon>
        <taxon>Metazoa</taxon>
        <taxon>Chordata</taxon>
        <taxon>Craniata</taxon>
        <taxon>Vertebrata</taxon>
        <taxon>Euteleostomi</taxon>
        <taxon>Actinopterygii</taxon>
        <taxon>Neopterygii</taxon>
        <taxon>Teleostei</taxon>
        <taxon>Neoteleostei</taxon>
        <taxon>Acanthomorphata</taxon>
        <taxon>Gobiaria</taxon>
        <taxon>Gobiiformes</taxon>
        <taxon>Gobioidei</taxon>
        <taxon>Gobiidae</taxon>
        <taxon>Oxudercinae</taxon>
        <taxon>Periophthalmus</taxon>
    </lineage>
</organism>
<name>A0A3B4BNE0_9GOBI</name>
<evidence type="ECO:0000313" key="2">
    <source>
        <dbReference type="Ensembl" id="ENSPMGP00000030010.1"/>
    </source>
</evidence>
<dbReference type="InterPro" id="IPR026106">
    <property type="entry name" value="MAP9"/>
</dbReference>
<evidence type="ECO:0000313" key="3">
    <source>
        <dbReference type="Proteomes" id="UP000261520"/>
    </source>
</evidence>
<protein>
    <recommendedName>
        <fullName evidence="4">Microtubule-associated protein 9</fullName>
    </recommendedName>
</protein>
<sequence length="504" mass="58542">KMSDQDWETLAHTRSPKTTTRTKFQDELQAAVSARASRVIMDQYSGDFDEEEDEFFNKLLNSRKKKANAFKTRKPKTVNFEFSDEEDKPVTTKRVSFLKTQRTPPEGDLTQEKNNNDTSLSQSVDCSGDNSSSKQRSDIESSQSQDTPENTTRSASPLSADALQDTPPLLPPEVCQDAAPQAEGPSETPFYPFPLFLLELLHMNQPTPKPRQRFMPVPNDPQDQQRNEASNQHNASSSSPNVTSRAKSPRSGSAKKVESKYLGSLRVLDRTFSLHDTETQADSLRAAVYQEWVKKKKTSLKQSIEIKKTEERVKVKKKEEQEAQREHAIACYEAWKEKKSESLKVKTKEQQERIRKEQRAREEKEEKSQASKQVFEKWKHQRDLLLKEKHRKARKHETEEKLQKQEKEEERKKANYSAFTEWCKNVLHERAAVTRKELEENAKAERCLKEEKDKMALDMYESWLKRKNIEKKRHKEEKWFQGILHDGSTPPPWSPPNKTIPRGK</sequence>
<dbReference type="GO" id="GO:1902412">
    <property type="term" value="P:regulation of mitotic cytokinesis"/>
    <property type="evidence" value="ECO:0007669"/>
    <property type="project" value="TreeGrafter"/>
</dbReference>
<dbReference type="Ensembl" id="ENSPMGT00000031947.1">
    <property type="protein sequence ID" value="ENSPMGP00000030010.1"/>
    <property type="gene ID" value="ENSPMGG00000024144.1"/>
</dbReference>
<accession>A0A3B4BNE0</accession>
<evidence type="ECO:0000256" key="1">
    <source>
        <dbReference type="SAM" id="MobiDB-lite"/>
    </source>
</evidence>
<dbReference type="PANTHER" id="PTHR14739:SF9">
    <property type="entry name" value="MICROTUBULE-ASSOCIATED PROTEIN 9"/>
    <property type="match status" value="1"/>
</dbReference>
<dbReference type="GO" id="GO:0090307">
    <property type="term" value="P:mitotic spindle assembly"/>
    <property type="evidence" value="ECO:0007669"/>
    <property type="project" value="TreeGrafter"/>
</dbReference>
<dbReference type="GO" id="GO:0000235">
    <property type="term" value="C:astral microtubule"/>
    <property type="evidence" value="ECO:0007669"/>
    <property type="project" value="TreeGrafter"/>
</dbReference>
<dbReference type="GO" id="GO:0008017">
    <property type="term" value="F:microtubule binding"/>
    <property type="evidence" value="ECO:0007669"/>
    <property type="project" value="TreeGrafter"/>
</dbReference>
<feature type="compositionally biased region" description="Polar residues" evidence="1">
    <location>
        <begin position="116"/>
        <end position="157"/>
    </location>
</feature>
<dbReference type="STRING" id="409849.ENSPMGP00000030010"/>
<feature type="region of interest" description="Disordered" evidence="1">
    <location>
        <begin position="338"/>
        <end position="374"/>
    </location>
</feature>
<feature type="region of interest" description="Disordered" evidence="1">
    <location>
        <begin position="481"/>
        <end position="504"/>
    </location>
</feature>
<keyword evidence="3" id="KW-1185">Reference proteome</keyword>
<reference evidence="2" key="1">
    <citation type="submission" date="2025-08" db="UniProtKB">
        <authorList>
            <consortium name="Ensembl"/>
        </authorList>
    </citation>
    <scope>IDENTIFICATION</scope>
</reference>
<proteinExistence type="predicted"/>
<dbReference type="Proteomes" id="UP000261520">
    <property type="component" value="Unplaced"/>
</dbReference>
<feature type="compositionally biased region" description="Basic residues" evidence="1">
    <location>
        <begin position="66"/>
        <end position="76"/>
    </location>
</feature>
<feature type="region of interest" description="Disordered" evidence="1">
    <location>
        <begin position="388"/>
        <end position="411"/>
    </location>
</feature>
<feature type="region of interest" description="Disordered" evidence="1">
    <location>
        <begin position="66"/>
        <end position="187"/>
    </location>
</feature>
<feature type="compositionally biased region" description="Polar residues" evidence="1">
    <location>
        <begin position="221"/>
        <end position="246"/>
    </location>
</feature>
<reference evidence="2" key="2">
    <citation type="submission" date="2025-09" db="UniProtKB">
        <authorList>
            <consortium name="Ensembl"/>
        </authorList>
    </citation>
    <scope>IDENTIFICATION</scope>
</reference>
<dbReference type="AlphaFoldDB" id="A0A3B4BNE0"/>
<dbReference type="GO" id="GO:0000281">
    <property type="term" value="P:mitotic cytokinesis"/>
    <property type="evidence" value="ECO:0007669"/>
    <property type="project" value="InterPro"/>
</dbReference>
<feature type="region of interest" description="Disordered" evidence="1">
    <location>
        <begin position="206"/>
        <end position="260"/>
    </location>
</feature>
<feature type="region of interest" description="Disordered" evidence="1">
    <location>
        <begin position="1"/>
        <end position="23"/>
    </location>
</feature>
<feature type="compositionally biased region" description="Basic and acidic residues" evidence="1">
    <location>
        <begin position="396"/>
        <end position="411"/>
    </location>
</feature>